<dbReference type="FunFam" id="3.30.70.270:FF:000020">
    <property type="entry name" value="Transposon Tf2-6 polyprotein-like Protein"/>
    <property type="match status" value="1"/>
</dbReference>
<evidence type="ECO:0000259" key="14">
    <source>
        <dbReference type="PROSITE" id="PS50994"/>
    </source>
</evidence>
<feature type="compositionally biased region" description="Basic and acidic residues" evidence="11">
    <location>
        <begin position="74"/>
        <end position="87"/>
    </location>
</feature>
<dbReference type="Gene3D" id="3.30.70.270">
    <property type="match status" value="2"/>
</dbReference>
<dbReference type="FunFam" id="3.10.10.10:FF:000007">
    <property type="entry name" value="Retrovirus-related Pol polyprotein from transposon 17.6-like Protein"/>
    <property type="match status" value="1"/>
</dbReference>
<keyword evidence="3" id="KW-0548">Nucleotidyltransferase</keyword>
<dbReference type="PROSITE" id="PS50994">
    <property type="entry name" value="INTEGRASE"/>
    <property type="match status" value="1"/>
</dbReference>
<dbReference type="InterPro" id="IPR012337">
    <property type="entry name" value="RNaseH-like_sf"/>
</dbReference>
<dbReference type="CDD" id="cd01647">
    <property type="entry name" value="RT_LTR"/>
    <property type="match status" value="1"/>
</dbReference>
<dbReference type="Pfam" id="PF03732">
    <property type="entry name" value="Retrotrans_gag"/>
    <property type="match status" value="1"/>
</dbReference>
<dbReference type="GO" id="GO:0003677">
    <property type="term" value="F:DNA binding"/>
    <property type="evidence" value="ECO:0007669"/>
    <property type="project" value="UniProtKB-KW"/>
</dbReference>
<evidence type="ECO:0000256" key="6">
    <source>
        <dbReference type="ARBA" id="ARBA00022759"/>
    </source>
</evidence>
<dbReference type="InterPro" id="IPR043128">
    <property type="entry name" value="Rev_trsase/Diguanyl_cyclase"/>
</dbReference>
<feature type="domain" description="Integrase catalytic" evidence="14">
    <location>
        <begin position="1157"/>
        <end position="1317"/>
    </location>
</feature>
<dbReference type="InterPro" id="IPR036397">
    <property type="entry name" value="RNaseH_sf"/>
</dbReference>
<dbReference type="Pfam" id="PF24626">
    <property type="entry name" value="SH3_Tf2-1"/>
    <property type="match status" value="1"/>
</dbReference>
<keyword evidence="7" id="KW-0378">Hydrolase</keyword>
<evidence type="ECO:0000256" key="8">
    <source>
        <dbReference type="ARBA" id="ARBA00022918"/>
    </source>
</evidence>
<dbReference type="FunFam" id="3.30.420.10:FF:000032">
    <property type="entry name" value="Retrovirus-related Pol polyprotein from transposon 297-like Protein"/>
    <property type="match status" value="1"/>
</dbReference>
<dbReference type="InterPro" id="IPR001584">
    <property type="entry name" value="Integrase_cat-core"/>
</dbReference>
<dbReference type="InterPro" id="IPR041577">
    <property type="entry name" value="RT_RNaseH_2"/>
</dbReference>
<dbReference type="SUPFAM" id="SSF56672">
    <property type="entry name" value="DNA/RNA polymerases"/>
    <property type="match status" value="1"/>
</dbReference>
<evidence type="ECO:0000256" key="4">
    <source>
        <dbReference type="ARBA" id="ARBA00022722"/>
    </source>
</evidence>
<keyword evidence="9" id="KW-0238">DNA-binding</keyword>
<dbReference type="InterPro" id="IPR001878">
    <property type="entry name" value="Znf_CCHC"/>
</dbReference>
<keyword evidence="1" id="KW-0645">Protease</keyword>
<dbReference type="GO" id="GO:0004519">
    <property type="term" value="F:endonuclease activity"/>
    <property type="evidence" value="ECO:0007669"/>
    <property type="project" value="UniProtKB-KW"/>
</dbReference>
<keyword evidence="4" id="KW-0540">Nuclease</keyword>
<dbReference type="GO" id="GO:0004190">
    <property type="term" value="F:aspartic-type endopeptidase activity"/>
    <property type="evidence" value="ECO:0007669"/>
    <property type="project" value="UniProtKB-KW"/>
</dbReference>
<dbReference type="Gene3D" id="1.10.340.70">
    <property type="match status" value="1"/>
</dbReference>
<evidence type="ECO:0000256" key="11">
    <source>
        <dbReference type="SAM" id="MobiDB-lite"/>
    </source>
</evidence>
<keyword evidence="8" id="KW-0695">RNA-directed DNA polymerase</keyword>
<organism evidence="15">
    <name type="scientific">Silene latifolia</name>
    <name type="common">White campion</name>
    <name type="synonym">Bladder campion</name>
    <dbReference type="NCBI Taxonomy" id="37657"/>
    <lineage>
        <taxon>Eukaryota</taxon>
        <taxon>Viridiplantae</taxon>
        <taxon>Streptophyta</taxon>
        <taxon>Embryophyta</taxon>
        <taxon>Tracheophyta</taxon>
        <taxon>Spermatophyta</taxon>
        <taxon>Magnoliopsida</taxon>
        <taxon>eudicotyledons</taxon>
        <taxon>Gunneridae</taxon>
        <taxon>Pentapetalae</taxon>
        <taxon>Caryophyllales</taxon>
        <taxon>Caryophyllaceae</taxon>
        <taxon>Sileneae</taxon>
        <taxon>Silene</taxon>
        <taxon>Silene subgen. Behenantha</taxon>
        <taxon>Silene sect. Melandrium</taxon>
    </lineage>
</organism>
<evidence type="ECO:0000259" key="12">
    <source>
        <dbReference type="PROSITE" id="PS50158"/>
    </source>
</evidence>
<feature type="domain" description="CCHC-type" evidence="12">
    <location>
        <begin position="310"/>
        <end position="326"/>
    </location>
</feature>
<keyword evidence="5" id="KW-0064">Aspartyl protease</keyword>
<dbReference type="Gene3D" id="3.10.10.10">
    <property type="entry name" value="HIV Type 1 Reverse Transcriptase, subunit A, domain 1"/>
    <property type="match status" value="1"/>
</dbReference>
<keyword evidence="10" id="KW-0862">Zinc</keyword>
<feature type="region of interest" description="Disordered" evidence="11">
    <location>
        <begin position="32"/>
        <end position="87"/>
    </location>
</feature>
<reference evidence="15" key="1">
    <citation type="submission" date="2009-10" db="EMBL/GenBank/DDBJ databases">
        <title>Phylogeny, structure and distribution of plant centromeric retrotransposons.</title>
        <authorList>
            <person name="Neumann P."/>
            <person name="Navratilova A."/>
            <person name="Koblizkova A."/>
            <person name="Kejnovsky E."/>
            <person name="Hobza R."/>
            <person name="Hribova E."/>
            <person name="Dolezel J."/>
            <person name="Widmer A."/>
            <person name="Macas J."/>
        </authorList>
    </citation>
    <scope>NUCLEOTIDE SEQUENCE</scope>
</reference>
<proteinExistence type="predicted"/>
<name>E7BQD4_SILLA</name>
<protein>
    <submittedName>
        <fullName evidence="15">Gag-pol polyprotein</fullName>
    </submittedName>
</protein>
<dbReference type="Gene3D" id="3.30.420.10">
    <property type="entry name" value="Ribonuclease H-like superfamily/Ribonuclease H"/>
    <property type="match status" value="1"/>
</dbReference>
<dbReference type="SMART" id="SM00343">
    <property type="entry name" value="ZnF_C2HC"/>
    <property type="match status" value="1"/>
</dbReference>
<evidence type="ECO:0000256" key="3">
    <source>
        <dbReference type="ARBA" id="ARBA00022695"/>
    </source>
</evidence>
<dbReference type="GO" id="GO:0015074">
    <property type="term" value="P:DNA integration"/>
    <property type="evidence" value="ECO:0007669"/>
    <property type="project" value="InterPro"/>
</dbReference>
<dbReference type="SUPFAM" id="SSF53098">
    <property type="entry name" value="Ribonuclease H-like"/>
    <property type="match status" value="1"/>
</dbReference>
<dbReference type="CDD" id="cd09274">
    <property type="entry name" value="RNase_HI_RT_Ty3"/>
    <property type="match status" value="1"/>
</dbReference>
<evidence type="ECO:0000256" key="10">
    <source>
        <dbReference type="PROSITE-ProRule" id="PRU00047"/>
    </source>
</evidence>
<dbReference type="PROSITE" id="PS50158">
    <property type="entry name" value="ZF_CCHC"/>
    <property type="match status" value="1"/>
</dbReference>
<dbReference type="CDD" id="cd00303">
    <property type="entry name" value="retropepsin_like"/>
    <property type="match status" value="1"/>
</dbReference>
<dbReference type="InterPro" id="IPR056924">
    <property type="entry name" value="SH3_Tf2-1"/>
</dbReference>
<evidence type="ECO:0000256" key="2">
    <source>
        <dbReference type="ARBA" id="ARBA00022679"/>
    </source>
</evidence>
<sequence length="1518" mass="173248">MSEERLAGIEATVGDLARNMGTLVNAMHAVMERIPNPNPRGQPARGRGRGRGFAMGAGRRHPQPEEEYGSDSDESNRTQEEHLEQTDRHIKVEIPEFSGSLNPDDLLEWIRDVEKIFEYKNYNDVKACKVAVLKLKGYASLWYDNLKHQRLKEGKDPLRSWSKLKKKMLAKFVTKDYTQDLFIKLSNLKQKEKTVEAYLREFEQLTLQCEINEKSEQRIARFLEGLDKNIAAEVRMQPLWSYDDVVNLSLRVEKMGKTKPVATRPKPVFRPYSSVKINDPPKTTPQSTVDKGKAPMNPKINPPLSRDKIKCFQCQGFGHFRKDCPSARTLTAIEVAEWEREGLVEYEEDEALVLEEVESEKETSPDQIVAHPDTGHSLFLWRVMHSQQAPLEADQRSMIFRSRCTVQGRVCNLIINGGSCTNVASTTMVSKLGLPTQEHPNPYKLRWLSKDSGVRVDKQCIISFSIGKMYKDEVLCDVVVPMDACHLLLGRPWEYDRNTTHQGKDNVYIFKHQGKKVTLTPLPPNQRDYGSPNVPEEMSGVLFLSEAAMIKEIRQAQPVLMLLSREVNQEENTVVPTAVAPLIQRFQEVFPDELPSGLPPLRGIEHHIDLVPGSVLPNKPAYRCDPNATKELQHQIEELMAKGFVRESLSPCAVPALLVPKKDGTWRMCTDSRAINNITVKYRFPIPRLDDMLDELSGASIFSKIDLRQGYHQVRIREGDEWKTAFKTKHGLYEWLVMPFGLSNAPSTFMRLMTEVLRPCLGKFAVVYFDDILVYSKTKGEHLKHLEVVFKILREQKLYGKLEKCTFMVEEVAFLGYLISGRGISVDQENIAAMQSWPTPTTVTEVRSFHGLASFYRRFIKNFSTVVAPITECMRKGEFQWTEQAQQSFEKIKQLMCNTPILKLPDFDQLFEVECDASGVGIGAVLIQSQKPVAYFSEKLNGAKLKYSTYDKEFYAIIRALMHWNHYLKPKPFVLHSDHEALKYINGQHKLNFRHAKWVEFLQSFTFSSKYKEGKKNVVADALSRRHSLLSVMSNRVLGFEFMKELYKEDPDFSEEWITQTEGHKNQGSKYLLQEGFLFQGNKLCVPRGSYRDLLIREVHSGGMGGHFGVQKTLEILQDQFYWPRMMGDVQIILRRCSKCQLSKSSFQPGPYTPLPVPSKPWEDLSMDFIVALPRTQRGKDSVMVVVDRFSKMAHFVACKKTEDAVSVAELFLKEIVRLHGVPKTIVSDRDTKFMGYFWKTLWKLLKTKLLFSTSHHPQTDGQTEVTNRTLGRILRCLVSKSLKDWDLKLAAAEFAFNRAPSTATGHSPFEVVYGVNPLMPLDLSSVPKENINLDAMKRAEQLLKLHETVKRQIERTNEQYQKHLKVPKGKKEFEPGDLVWIHLRKERFPAKRKNKLMPRSDGPFEVVEKIGPSAYKIDLPGDYGVHGTFNVGDLSPYYEDSGDEEVTGLRTSPVQPGGVDAGASNQGNQIFQGQATQATTSHNHSYLATDQSTLQGHKYQYKANHQLPPWPADKTLI</sequence>
<dbReference type="EMBL" id="GU136549">
    <property type="protein sequence ID" value="ADP20178.1"/>
    <property type="molecule type" value="Genomic_DNA"/>
</dbReference>
<dbReference type="SUPFAM" id="SSF57756">
    <property type="entry name" value="Retrovirus zinc finger-like domains"/>
    <property type="match status" value="1"/>
</dbReference>
<dbReference type="GO" id="GO:0006508">
    <property type="term" value="P:proteolysis"/>
    <property type="evidence" value="ECO:0007669"/>
    <property type="project" value="UniProtKB-KW"/>
</dbReference>
<dbReference type="Pfam" id="PF17921">
    <property type="entry name" value="Integrase_H2C2"/>
    <property type="match status" value="1"/>
</dbReference>
<keyword evidence="10" id="KW-0479">Metal-binding</keyword>
<dbReference type="InterPro" id="IPR036875">
    <property type="entry name" value="Znf_CCHC_sf"/>
</dbReference>
<evidence type="ECO:0000256" key="5">
    <source>
        <dbReference type="ARBA" id="ARBA00022750"/>
    </source>
</evidence>
<evidence type="ECO:0000256" key="9">
    <source>
        <dbReference type="ARBA" id="ARBA00023125"/>
    </source>
</evidence>
<dbReference type="InterPro" id="IPR043502">
    <property type="entry name" value="DNA/RNA_pol_sf"/>
</dbReference>
<evidence type="ECO:0000256" key="7">
    <source>
        <dbReference type="ARBA" id="ARBA00022801"/>
    </source>
</evidence>
<dbReference type="Pfam" id="PF17919">
    <property type="entry name" value="RT_RNaseH_2"/>
    <property type="match status" value="1"/>
</dbReference>
<dbReference type="GO" id="GO:0008270">
    <property type="term" value="F:zinc ion binding"/>
    <property type="evidence" value="ECO:0007669"/>
    <property type="project" value="UniProtKB-KW"/>
</dbReference>
<evidence type="ECO:0000259" key="13">
    <source>
        <dbReference type="PROSITE" id="PS50878"/>
    </source>
</evidence>
<dbReference type="FunFam" id="1.10.340.70:FF:000001">
    <property type="entry name" value="Retrovirus-related Pol polyprotein from transposon gypsy-like Protein"/>
    <property type="match status" value="1"/>
</dbReference>
<dbReference type="PANTHER" id="PTHR35046">
    <property type="entry name" value="ZINC KNUCKLE (CCHC-TYPE) FAMILY PROTEIN"/>
    <property type="match status" value="1"/>
</dbReference>
<dbReference type="InterPro" id="IPR005162">
    <property type="entry name" value="Retrotrans_gag_dom"/>
</dbReference>
<keyword evidence="6" id="KW-0255">Endonuclease</keyword>
<keyword evidence="10" id="KW-0863">Zinc-finger</keyword>
<feature type="region of interest" description="Disordered" evidence="11">
    <location>
        <begin position="1441"/>
        <end position="1467"/>
    </location>
</feature>
<accession>E7BQD4</accession>
<dbReference type="PROSITE" id="PS50878">
    <property type="entry name" value="RT_POL"/>
    <property type="match status" value="1"/>
</dbReference>
<evidence type="ECO:0000256" key="1">
    <source>
        <dbReference type="ARBA" id="ARBA00022670"/>
    </source>
</evidence>
<feature type="domain" description="Reverse transcriptase" evidence="13">
    <location>
        <begin position="640"/>
        <end position="819"/>
    </location>
</feature>
<evidence type="ECO:0000313" key="15">
    <source>
        <dbReference type="EMBL" id="ADP20178.1"/>
    </source>
</evidence>
<keyword evidence="2" id="KW-0808">Transferase</keyword>
<dbReference type="PANTHER" id="PTHR35046:SF26">
    <property type="entry name" value="RNA-DIRECTED DNA POLYMERASE"/>
    <property type="match status" value="1"/>
</dbReference>
<dbReference type="InterPro" id="IPR000477">
    <property type="entry name" value="RT_dom"/>
</dbReference>
<dbReference type="InterPro" id="IPR041588">
    <property type="entry name" value="Integrase_H2C2"/>
</dbReference>
<dbReference type="Gene3D" id="4.10.60.10">
    <property type="entry name" value="Zinc finger, CCHC-type"/>
    <property type="match status" value="1"/>
</dbReference>
<dbReference type="Pfam" id="PF00078">
    <property type="entry name" value="RVT_1"/>
    <property type="match status" value="1"/>
</dbReference>
<dbReference type="GO" id="GO:0003964">
    <property type="term" value="F:RNA-directed DNA polymerase activity"/>
    <property type="evidence" value="ECO:0007669"/>
    <property type="project" value="UniProtKB-KW"/>
</dbReference>
<feature type="region of interest" description="Disordered" evidence="11">
    <location>
        <begin position="270"/>
        <end position="302"/>
    </location>
</feature>